<dbReference type="PIRSF" id="PIRSF004649">
    <property type="entry name" value="MlaC"/>
    <property type="match status" value="1"/>
</dbReference>
<keyword evidence="1" id="KW-0732">Signal</keyword>
<evidence type="ECO:0000256" key="1">
    <source>
        <dbReference type="SAM" id="SignalP"/>
    </source>
</evidence>
<feature type="chain" id="PRO_5020334175" evidence="1">
    <location>
        <begin position="23"/>
        <end position="205"/>
    </location>
</feature>
<dbReference type="Gene3D" id="3.10.450.50">
    <property type="match status" value="1"/>
</dbReference>
<proteinExistence type="predicted"/>
<protein>
    <submittedName>
        <fullName evidence="2">Phospholipid transport system substrate-binding protein</fullName>
    </submittedName>
</protein>
<name>A0A4V6NYS1_9PROT</name>
<dbReference type="EMBL" id="SLZY01000003">
    <property type="protein sequence ID" value="TCS72917.1"/>
    <property type="molecule type" value="Genomic_DNA"/>
</dbReference>
<dbReference type="InterPro" id="IPR008869">
    <property type="entry name" value="MlaC/ttg2D"/>
</dbReference>
<dbReference type="PANTHER" id="PTHR36573:SF1">
    <property type="entry name" value="INTERMEMBRANE PHOSPHOLIPID TRANSPORT SYSTEM BINDING PROTEIN MLAC"/>
    <property type="match status" value="1"/>
</dbReference>
<evidence type="ECO:0000313" key="3">
    <source>
        <dbReference type="Proteomes" id="UP000295135"/>
    </source>
</evidence>
<organism evidence="2 3">
    <name type="scientific">Sulfuritortus calidifontis</name>
    <dbReference type="NCBI Taxonomy" id="1914471"/>
    <lineage>
        <taxon>Bacteria</taxon>
        <taxon>Pseudomonadati</taxon>
        <taxon>Pseudomonadota</taxon>
        <taxon>Betaproteobacteria</taxon>
        <taxon>Nitrosomonadales</taxon>
        <taxon>Thiobacillaceae</taxon>
        <taxon>Sulfuritortus</taxon>
    </lineage>
</organism>
<dbReference type="Proteomes" id="UP000295135">
    <property type="component" value="Unassembled WGS sequence"/>
</dbReference>
<feature type="signal peptide" evidence="1">
    <location>
        <begin position="1"/>
        <end position="22"/>
    </location>
</feature>
<evidence type="ECO:0000313" key="2">
    <source>
        <dbReference type="EMBL" id="TCS72917.1"/>
    </source>
</evidence>
<dbReference type="PANTHER" id="PTHR36573">
    <property type="entry name" value="INTERMEMBRANE PHOSPHOLIPID TRANSPORT SYSTEM BINDING PROTEIN MLAC"/>
    <property type="match status" value="1"/>
</dbReference>
<keyword evidence="3" id="KW-1185">Reference proteome</keyword>
<dbReference type="OrthoDB" id="9798905at2"/>
<gene>
    <name evidence="2" type="ORF">EDC61_10339</name>
</gene>
<reference evidence="2 3" key="1">
    <citation type="submission" date="2019-03" db="EMBL/GenBank/DDBJ databases">
        <title>Genomic Encyclopedia of Type Strains, Phase IV (KMG-IV): sequencing the most valuable type-strain genomes for metagenomic binning, comparative biology and taxonomic classification.</title>
        <authorList>
            <person name="Goeker M."/>
        </authorList>
    </citation>
    <scope>NUCLEOTIDE SEQUENCE [LARGE SCALE GENOMIC DNA]</scope>
    <source>
        <strain evidence="2 3">DSM 103923</strain>
    </source>
</reference>
<dbReference type="AlphaFoldDB" id="A0A4V6NYS1"/>
<dbReference type="RefSeq" id="WP_126461892.1">
    <property type="nucleotide sequence ID" value="NZ_AP018721.1"/>
</dbReference>
<dbReference type="Pfam" id="PF05494">
    <property type="entry name" value="MlaC"/>
    <property type="match status" value="1"/>
</dbReference>
<sequence>MINVFRFLILMAAVLLPGLASANAVAPDALVKDTTNEVVRIVKQDKDIKSGNRQKIYALVEAKVLPHFDFRQMTQLAVGKNWRQASPDEQQQLTREFKALLVRTYSAAISAVADYKIEFKPLKMQPGETDVLVSTEVSRSGTAPVVIDYRLEKQADGWKVYDVMVDNVSLVTTYRNSFNSEVRKNGIQGLIQSLVRRNQNPSSGS</sequence>
<accession>A0A4V6NYS1</accession>
<comment type="caution">
    <text evidence="2">The sequence shown here is derived from an EMBL/GenBank/DDBJ whole genome shotgun (WGS) entry which is preliminary data.</text>
</comment>
<dbReference type="Gene3D" id="1.10.10.640">
    <property type="entry name" value="phospholipid-binding protein"/>
    <property type="match status" value="1"/>
</dbReference>